<organism evidence="1 2">
    <name type="scientific">Spirosoma sordidisoli</name>
    <dbReference type="NCBI Taxonomy" id="2502893"/>
    <lineage>
        <taxon>Bacteria</taxon>
        <taxon>Pseudomonadati</taxon>
        <taxon>Bacteroidota</taxon>
        <taxon>Cytophagia</taxon>
        <taxon>Cytophagales</taxon>
        <taxon>Cytophagaceae</taxon>
        <taxon>Spirosoma</taxon>
    </lineage>
</organism>
<dbReference type="Proteomes" id="UP000290407">
    <property type="component" value="Unassembled WGS sequence"/>
</dbReference>
<gene>
    <name evidence="1" type="ORF">EQG79_08990</name>
</gene>
<accession>A0A4Q2UKE7</accession>
<dbReference type="InterPro" id="IPR036514">
    <property type="entry name" value="SGNH_hydro_sf"/>
</dbReference>
<comment type="caution">
    <text evidence="1">The sequence shown here is derived from an EMBL/GenBank/DDBJ whole genome shotgun (WGS) entry which is preliminary data.</text>
</comment>
<dbReference type="GO" id="GO:0016788">
    <property type="term" value="F:hydrolase activity, acting on ester bonds"/>
    <property type="evidence" value="ECO:0007669"/>
    <property type="project" value="UniProtKB-ARBA"/>
</dbReference>
<evidence type="ECO:0000313" key="1">
    <source>
        <dbReference type="EMBL" id="RYC69997.1"/>
    </source>
</evidence>
<name>A0A4Q2UKE7_9BACT</name>
<proteinExistence type="predicted"/>
<dbReference type="SUPFAM" id="SSF52266">
    <property type="entry name" value="SGNH hydrolase"/>
    <property type="match status" value="1"/>
</dbReference>
<dbReference type="RefSeq" id="WP_129601230.1">
    <property type="nucleotide sequence ID" value="NZ_SBLB01000002.1"/>
</dbReference>
<dbReference type="Gene3D" id="3.40.50.1110">
    <property type="entry name" value="SGNH hydrolase"/>
    <property type="match status" value="1"/>
</dbReference>
<keyword evidence="2" id="KW-1185">Reference proteome</keyword>
<reference evidence="1 2" key="1">
    <citation type="submission" date="2019-01" db="EMBL/GenBank/DDBJ databases">
        <title>Spirosoma flava sp. nov., a propanil-degrading bacterium isolated from herbicide-contaminated soil.</title>
        <authorList>
            <person name="Zhang L."/>
            <person name="Jiang J.-D."/>
        </authorList>
    </citation>
    <scope>NUCLEOTIDE SEQUENCE [LARGE SCALE GENOMIC DNA]</scope>
    <source>
        <strain evidence="1 2">TY50</strain>
    </source>
</reference>
<dbReference type="EMBL" id="SBLB01000002">
    <property type="protein sequence ID" value="RYC69997.1"/>
    <property type="molecule type" value="Genomic_DNA"/>
</dbReference>
<sequence>MRFLRYAVLVIAGIFWLCGLSATVSHWLYEAGVIADDYRYGDLYRLSALPQFKQEQPTCTPSNRDSDTASTHLYIIGDSFSEPQRITKDDFRVSHYQRVHWYNKQRAQLDTSKRNVLLIETIERHFRDHVTQPVRELVVDADTNQSRLPPPTGWERVKTDIHWSDVEQRLETALFSHQWAFWFKELKATLTLRWFDRSNEGVSLSRNRQHIFLNSDTDTSSVLSSYSPLTSAQVDAYVDSLNATADYYKQQGFDAVYLSIIPNKASILEPNRYAYNHLIERIQQHPKLAVPTIDVYSPFSQAPASPYLKSDTHWDCEGRAIWLRLVREKIGI</sequence>
<dbReference type="AlphaFoldDB" id="A0A4Q2UKE7"/>
<evidence type="ECO:0000313" key="2">
    <source>
        <dbReference type="Proteomes" id="UP000290407"/>
    </source>
</evidence>
<evidence type="ECO:0008006" key="3">
    <source>
        <dbReference type="Google" id="ProtNLM"/>
    </source>
</evidence>
<protein>
    <recommendedName>
        <fullName evidence="3">AlgX/AlgJ SGNH hydrolase-like domain-containing protein</fullName>
    </recommendedName>
</protein>